<organism evidence="1 2">
    <name type="scientific">Venturia nashicola</name>
    <dbReference type="NCBI Taxonomy" id="86259"/>
    <lineage>
        <taxon>Eukaryota</taxon>
        <taxon>Fungi</taxon>
        <taxon>Dikarya</taxon>
        <taxon>Ascomycota</taxon>
        <taxon>Pezizomycotina</taxon>
        <taxon>Dothideomycetes</taxon>
        <taxon>Pleosporomycetidae</taxon>
        <taxon>Venturiales</taxon>
        <taxon>Venturiaceae</taxon>
        <taxon>Venturia</taxon>
    </lineage>
</organism>
<dbReference type="Proteomes" id="UP000298493">
    <property type="component" value="Unassembled WGS sequence"/>
</dbReference>
<comment type="caution">
    <text evidence="1">The sequence shown here is derived from an EMBL/GenBank/DDBJ whole genome shotgun (WGS) entry which is preliminary data.</text>
</comment>
<accession>A0A4Z1PMF7</accession>
<evidence type="ECO:0000313" key="1">
    <source>
        <dbReference type="EMBL" id="TID23414.1"/>
    </source>
</evidence>
<proteinExistence type="predicted"/>
<dbReference type="AlphaFoldDB" id="A0A4Z1PMF7"/>
<sequence length="92" mass="10369">MHKLQLCEQEHRGWNLIDLGCATTGEATGGNSTWVKHAKEECFFPGAIVQPQGWLGNHAGGFYCAPGTGVRPKSDHSLLRKWRWMKVKYMLL</sequence>
<reference evidence="1 2" key="1">
    <citation type="submission" date="2019-04" db="EMBL/GenBank/DDBJ databases">
        <title>High contiguity whole genome sequence and gene annotation resource for two Venturia nashicola isolates.</title>
        <authorList>
            <person name="Prokchorchik M."/>
            <person name="Won K."/>
            <person name="Lee Y."/>
            <person name="Choi E.D."/>
            <person name="Segonzac C."/>
            <person name="Sohn K.H."/>
        </authorList>
    </citation>
    <scope>NUCLEOTIDE SEQUENCE [LARGE SCALE GENOMIC DNA]</scope>
    <source>
        <strain evidence="1 2">PRI2</strain>
    </source>
</reference>
<name>A0A4Z1PMF7_9PEZI</name>
<dbReference type="EMBL" id="SNSC02000006">
    <property type="protein sequence ID" value="TID23414.1"/>
    <property type="molecule type" value="Genomic_DNA"/>
</dbReference>
<protein>
    <submittedName>
        <fullName evidence="1">Uncharacterized protein</fullName>
    </submittedName>
</protein>
<evidence type="ECO:0000313" key="2">
    <source>
        <dbReference type="Proteomes" id="UP000298493"/>
    </source>
</evidence>
<gene>
    <name evidence="1" type="ORF">E6O75_ATG03050</name>
</gene>
<keyword evidence="2" id="KW-1185">Reference proteome</keyword>